<evidence type="ECO:0000313" key="1">
    <source>
        <dbReference type="EMBL" id="KAK3767477.1"/>
    </source>
</evidence>
<reference evidence="1" key="1">
    <citation type="journal article" date="2023" name="G3 (Bethesda)">
        <title>A reference genome for the long-term kleptoplast-retaining sea slug Elysia crispata morphotype clarki.</title>
        <authorList>
            <person name="Eastman K.E."/>
            <person name="Pendleton A.L."/>
            <person name="Shaikh M.A."/>
            <person name="Suttiyut T."/>
            <person name="Ogas R."/>
            <person name="Tomko P."/>
            <person name="Gavelis G."/>
            <person name="Widhalm J.R."/>
            <person name="Wisecaver J.H."/>
        </authorList>
    </citation>
    <scope>NUCLEOTIDE SEQUENCE</scope>
    <source>
        <strain evidence="1">ECLA1</strain>
    </source>
</reference>
<comment type="caution">
    <text evidence="1">The sequence shown here is derived from an EMBL/GenBank/DDBJ whole genome shotgun (WGS) entry which is preliminary data.</text>
</comment>
<dbReference type="AlphaFoldDB" id="A0AAE1DEF6"/>
<dbReference type="Proteomes" id="UP001283361">
    <property type="component" value="Unassembled WGS sequence"/>
</dbReference>
<sequence length="172" mass="19375">MNSRKVELCLGLTPVHNISGRVRLTHGELRTRLDDKLRHYQTIRHAPWALVTELSELLGVTEAPCSVTSRSGRFIYKIRRNTSTRDLVQTDLEGADNHRSFLKCVASTRGFPIAANVVNMTYLVYSLSPHTARCSLHIHHARSPPLSVFTCGRANLHNGRQSSWRFSGSWLG</sequence>
<evidence type="ECO:0000313" key="2">
    <source>
        <dbReference type="Proteomes" id="UP001283361"/>
    </source>
</evidence>
<dbReference type="EMBL" id="JAWDGP010004147">
    <property type="protein sequence ID" value="KAK3767477.1"/>
    <property type="molecule type" value="Genomic_DNA"/>
</dbReference>
<proteinExistence type="predicted"/>
<keyword evidence="2" id="KW-1185">Reference proteome</keyword>
<organism evidence="1 2">
    <name type="scientific">Elysia crispata</name>
    <name type="common">lettuce slug</name>
    <dbReference type="NCBI Taxonomy" id="231223"/>
    <lineage>
        <taxon>Eukaryota</taxon>
        <taxon>Metazoa</taxon>
        <taxon>Spiralia</taxon>
        <taxon>Lophotrochozoa</taxon>
        <taxon>Mollusca</taxon>
        <taxon>Gastropoda</taxon>
        <taxon>Heterobranchia</taxon>
        <taxon>Euthyneura</taxon>
        <taxon>Panpulmonata</taxon>
        <taxon>Sacoglossa</taxon>
        <taxon>Placobranchoidea</taxon>
        <taxon>Plakobranchidae</taxon>
        <taxon>Elysia</taxon>
    </lineage>
</organism>
<name>A0AAE1DEF6_9GAST</name>
<gene>
    <name evidence="1" type="ORF">RRG08_059047</name>
</gene>
<accession>A0AAE1DEF6</accession>
<protein>
    <submittedName>
        <fullName evidence="1">Uncharacterized protein</fullName>
    </submittedName>
</protein>